<feature type="region of interest" description="Disordered" evidence="9">
    <location>
        <begin position="413"/>
        <end position="435"/>
    </location>
</feature>
<feature type="region of interest" description="Disordered" evidence="9">
    <location>
        <begin position="459"/>
        <end position="538"/>
    </location>
</feature>
<keyword evidence="5" id="KW-0810">Translation regulation</keyword>
<dbReference type="InterPro" id="IPR011989">
    <property type="entry name" value="ARM-like"/>
</dbReference>
<dbReference type="GO" id="GO:0005829">
    <property type="term" value="C:cytosol"/>
    <property type="evidence" value="ECO:0007669"/>
    <property type="project" value="TreeGrafter"/>
</dbReference>
<dbReference type="Ensembl" id="ENSSLUT00000058690.1">
    <property type="protein sequence ID" value="ENSSLUP00000057029.1"/>
    <property type="gene ID" value="ENSSLUG00000023878.1"/>
</dbReference>
<dbReference type="AlphaFoldDB" id="A0A8D0AKU9"/>
<name>A0A8D0AKU9_SANLU</name>
<keyword evidence="4" id="KW-0677">Repeat</keyword>
<dbReference type="InterPro" id="IPR001313">
    <property type="entry name" value="Pumilio_RNA-bd_rpt"/>
</dbReference>
<keyword evidence="3" id="KW-0963">Cytoplasm</keyword>
<dbReference type="InterPro" id="IPR033712">
    <property type="entry name" value="Pumilio_RNA-bd"/>
</dbReference>
<organism evidence="11 12">
    <name type="scientific">Sander lucioperca</name>
    <name type="common">Pike-perch</name>
    <name type="synonym">Perca lucioperca</name>
    <dbReference type="NCBI Taxonomy" id="283035"/>
    <lineage>
        <taxon>Eukaryota</taxon>
        <taxon>Metazoa</taxon>
        <taxon>Chordata</taxon>
        <taxon>Craniata</taxon>
        <taxon>Vertebrata</taxon>
        <taxon>Euteleostomi</taxon>
        <taxon>Actinopterygii</taxon>
        <taxon>Neopterygii</taxon>
        <taxon>Teleostei</taxon>
        <taxon>Neoteleostei</taxon>
        <taxon>Acanthomorphata</taxon>
        <taxon>Eupercaria</taxon>
        <taxon>Perciformes</taxon>
        <taxon>Percoidei</taxon>
        <taxon>Percidae</taxon>
        <taxon>Luciopercinae</taxon>
        <taxon>Sander</taxon>
    </lineage>
</organism>
<evidence type="ECO:0000313" key="12">
    <source>
        <dbReference type="Proteomes" id="UP000694568"/>
    </source>
</evidence>
<keyword evidence="12" id="KW-1185">Reference proteome</keyword>
<dbReference type="SMART" id="SM00025">
    <property type="entry name" value="Pumilio"/>
    <property type="match status" value="8"/>
</dbReference>
<feature type="repeat" description="Pumilio" evidence="8">
    <location>
        <begin position="794"/>
        <end position="833"/>
    </location>
</feature>
<dbReference type="GO" id="GO:0006417">
    <property type="term" value="P:regulation of translation"/>
    <property type="evidence" value="ECO:0007669"/>
    <property type="project" value="UniProtKB-KW"/>
</dbReference>
<feature type="domain" description="PUM-HD" evidence="10">
    <location>
        <begin position="592"/>
        <end position="938"/>
    </location>
</feature>
<evidence type="ECO:0000256" key="2">
    <source>
        <dbReference type="ARBA" id="ARBA00004463"/>
    </source>
</evidence>
<dbReference type="Proteomes" id="UP000694568">
    <property type="component" value="Unplaced"/>
</dbReference>
<gene>
    <name evidence="11" type="primary">pum1</name>
</gene>
<evidence type="ECO:0000256" key="8">
    <source>
        <dbReference type="PROSITE-ProRule" id="PRU00317"/>
    </source>
</evidence>
<dbReference type="FunFam" id="1.25.10.10:FF:000004">
    <property type="entry name" value="Pumilio homolog 1 isoform 2"/>
    <property type="match status" value="1"/>
</dbReference>
<dbReference type="Pfam" id="PF00806">
    <property type="entry name" value="PUF"/>
    <property type="match status" value="8"/>
</dbReference>
<feature type="repeat" description="Pumilio" evidence="8">
    <location>
        <begin position="873"/>
        <end position="912"/>
    </location>
</feature>
<dbReference type="Gene3D" id="1.25.10.10">
    <property type="entry name" value="Leucine-rich Repeat Variant"/>
    <property type="match status" value="1"/>
</dbReference>
<evidence type="ECO:0000256" key="5">
    <source>
        <dbReference type="ARBA" id="ARBA00022845"/>
    </source>
</evidence>
<evidence type="ECO:0000256" key="6">
    <source>
        <dbReference type="ARBA" id="ARBA00022884"/>
    </source>
</evidence>
<evidence type="ECO:0000256" key="9">
    <source>
        <dbReference type="SAM" id="MobiDB-lite"/>
    </source>
</evidence>
<dbReference type="InterPro" id="IPR033133">
    <property type="entry name" value="PUM-HD"/>
</dbReference>
<evidence type="ECO:0000256" key="4">
    <source>
        <dbReference type="ARBA" id="ARBA00022737"/>
    </source>
</evidence>
<reference evidence="11" key="1">
    <citation type="submission" date="2025-08" db="UniProtKB">
        <authorList>
            <consortium name="Ensembl"/>
        </authorList>
    </citation>
    <scope>IDENTIFICATION</scope>
</reference>
<dbReference type="GO" id="GO:0043488">
    <property type="term" value="P:regulation of mRNA stability"/>
    <property type="evidence" value="ECO:0007669"/>
    <property type="project" value="TreeGrafter"/>
</dbReference>
<feature type="compositionally biased region" description="Low complexity" evidence="9">
    <location>
        <begin position="515"/>
        <end position="538"/>
    </location>
</feature>
<dbReference type="PANTHER" id="PTHR12537:SF1">
    <property type="entry name" value="PUMILIO HOMOLOG 1"/>
    <property type="match status" value="1"/>
</dbReference>
<dbReference type="GO" id="GO:0003730">
    <property type="term" value="F:mRNA 3'-UTR binding"/>
    <property type="evidence" value="ECO:0007669"/>
    <property type="project" value="TreeGrafter"/>
</dbReference>
<dbReference type="GO" id="GO:0035196">
    <property type="term" value="P:miRNA processing"/>
    <property type="evidence" value="ECO:0007669"/>
    <property type="project" value="TreeGrafter"/>
</dbReference>
<feature type="region of interest" description="Disordered" evidence="9">
    <location>
        <begin position="375"/>
        <end position="398"/>
    </location>
</feature>
<keyword evidence="6" id="KW-0694">RNA-binding</keyword>
<feature type="repeat" description="Pumilio" evidence="8">
    <location>
        <begin position="758"/>
        <end position="793"/>
    </location>
</feature>
<accession>A0A8D0AKU9</accession>
<feature type="repeat" description="Pumilio" evidence="8">
    <location>
        <begin position="648"/>
        <end position="683"/>
    </location>
</feature>
<dbReference type="CDD" id="cd07920">
    <property type="entry name" value="Pumilio"/>
    <property type="match status" value="1"/>
</dbReference>
<sequence length="956" mass="102539">MHEFMDEMSLGGGLPKNPLCRKSPDDAMVDYFFQRQHGEQPGKHRWPTGDNIHDSQVRSMDELNHDFQALALEGRAMGELLTGKKFWETDDSGKDGPKGIFLDQWRDSAWGASDHSVSQPIMVSRRPGQGFHGGGEVGVGSVMSPRSESGGLGVSMVEYVLSSSPADKLDSCLRKGPYVSLELCSQLFQRNNALAVQQLTAAQQQQYALAAAQQPHIGLAPAFVPNPYIISAAPPGTDPYAAGLAAAATLGPAVMPPQYYGVTPWGVYPANLFQQQAAAANNSANQQAANQGQQNQQQVSRLLVHSESSFVVVSFSGYPVLAPAAYYDQTGALVVNTGGRSGPVRLMAPASVIISPSAAQAASAGGANGGLGGGANGPFRAMTSQQAQQQGGPGGALGGSSFYGSSSLSSSSQSSSLFSQGSGQPGPGSASLGFSQQASSSLGATLGATLGGFGTAVANSSGGSGSRRDSLTGNNELYKRTPSSLTPIGHGGFYNGTLGFSPSPGPVGMPLPNQGPSHSLTPPPSLSNHSSSSNLNLGGLTNGSGRFISAAPGAEAKYRSAASSGSSLFSPSSQLFPSSRLRYGMSDVMPSGRSRLLEDFRNNRYPNLQLRDIAGHIMEFSQDQHGSRFIQLKLERASSAERQLVFSEILQAAYQLMVDVFGNYVIQKFFEFGSLDQKLALAERIRGHVLSLALQMYGCRVIQKALEFIPSDQQVISEMVRELDGHVLKCVKDQNGNHVVQKCIECVQPHALHFIIDAFKGQVFALSTHPYGCRVIQRILEHCLPEQTLPILEELHQHTEQLVQKHQLDQYGNYVIQHVLEHGRAEDKSKIVAEIRGNVLGLSQHKFASNVVEKCVTHASRAERAVLIEEVCSLTEGPHSALYTMMKDQYANYVVQKMIDVAEPSQRKIVMHKIRPHISTLRKYTYGKHILAKLEKYYMKNGVDLGPLCGPPNGIM</sequence>
<feature type="repeat" description="Pumilio" evidence="8">
    <location>
        <begin position="684"/>
        <end position="721"/>
    </location>
</feature>
<feature type="compositionally biased region" description="Polar residues" evidence="9">
    <location>
        <begin position="471"/>
        <end position="486"/>
    </location>
</feature>
<comment type="subcellular location">
    <subcellularLocation>
        <location evidence="1">Cytoplasm</location>
        <location evidence="1">P-body</location>
    </subcellularLocation>
    <subcellularLocation>
        <location evidence="2">Cytoplasmic granule</location>
    </subcellularLocation>
</comment>
<feature type="repeat" description="Pumilio" evidence="8">
    <location>
        <begin position="834"/>
        <end position="869"/>
    </location>
</feature>
<evidence type="ECO:0000256" key="1">
    <source>
        <dbReference type="ARBA" id="ARBA00004201"/>
    </source>
</evidence>
<protein>
    <recommendedName>
        <fullName evidence="7">Pumilio homolog 1</fullName>
    </recommendedName>
</protein>
<evidence type="ECO:0000256" key="7">
    <source>
        <dbReference type="ARBA" id="ARBA00040564"/>
    </source>
</evidence>
<dbReference type="PANTHER" id="PTHR12537">
    <property type="entry name" value="RNA BINDING PROTEIN PUMILIO-RELATED"/>
    <property type="match status" value="1"/>
</dbReference>
<dbReference type="SUPFAM" id="SSF48371">
    <property type="entry name" value="ARM repeat"/>
    <property type="match status" value="1"/>
</dbReference>
<evidence type="ECO:0000313" key="11">
    <source>
        <dbReference type="Ensembl" id="ENSSLUP00000057029.1"/>
    </source>
</evidence>
<dbReference type="PROSITE" id="PS50303">
    <property type="entry name" value="PUM_HD"/>
    <property type="match status" value="1"/>
</dbReference>
<dbReference type="InterPro" id="IPR016024">
    <property type="entry name" value="ARM-type_fold"/>
</dbReference>
<evidence type="ECO:0000256" key="3">
    <source>
        <dbReference type="ARBA" id="ARBA00022490"/>
    </source>
</evidence>
<feature type="repeat" description="Pumilio" evidence="8">
    <location>
        <begin position="612"/>
        <end position="647"/>
    </location>
</feature>
<dbReference type="GO" id="GO:0000932">
    <property type="term" value="C:P-body"/>
    <property type="evidence" value="ECO:0007669"/>
    <property type="project" value="UniProtKB-SubCell"/>
</dbReference>
<feature type="repeat" description="Pumilio" evidence="8">
    <location>
        <begin position="722"/>
        <end position="757"/>
    </location>
</feature>
<proteinExistence type="predicted"/>
<dbReference type="GeneTree" id="ENSGT00940000158079"/>
<evidence type="ECO:0000259" key="10">
    <source>
        <dbReference type="PROSITE" id="PS50303"/>
    </source>
</evidence>
<dbReference type="PROSITE" id="PS50302">
    <property type="entry name" value="PUM"/>
    <property type="match status" value="8"/>
</dbReference>
<reference evidence="11" key="2">
    <citation type="submission" date="2025-09" db="UniProtKB">
        <authorList>
            <consortium name="Ensembl"/>
        </authorList>
    </citation>
    <scope>IDENTIFICATION</scope>
</reference>